<protein>
    <submittedName>
        <fullName evidence="8">Site-specific recombinase XerD</fullName>
    </submittedName>
</protein>
<dbReference type="PROSITE" id="PS51900">
    <property type="entry name" value="CB"/>
    <property type="match status" value="1"/>
</dbReference>
<evidence type="ECO:0000313" key="8">
    <source>
        <dbReference type="EMBL" id="SDS21397.1"/>
    </source>
</evidence>
<accession>A0A1H1QDN9</accession>
<dbReference type="Gene3D" id="1.10.150.130">
    <property type="match status" value="1"/>
</dbReference>
<evidence type="ECO:0000259" key="6">
    <source>
        <dbReference type="PROSITE" id="PS51898"/>
    </source>
</evidence>
<evidence type="ECO:0000256" key="3">
    <source>
        <dbReference type="ARBA" id="ARBA00023125"/>
    </source>
</evidence>
<dbReference type="InterPro" id="IPR013762">
    <property type="entry name" value="Integrase-like_cat_sf"/>
</dbReference>
<sequence>MTLTVADLESLAVSWQLSLRAERKSPQTLKTYGDGVRFYLAWCDTSEAGPLTQTSLNGWIAGLIESGSAASTARSRQLAVRRFTAWLAEEDELPADPFLGVKAPKLDERVIEPLTDDELRRLLKACQPPKGADPKVAMRFRRDEAMVRVMFETGTRAGEVVAMEVDDLDLVAGTATVRRGKGGKGRVVPIGPDATLALDRYLRLRRGHRLAQTSDLWLGDRGKRFSYDALHKTLAERAEAAGITGFHPHKLRHTAAHRWLAAGGSESGLMAVAGWTRPDMLMRYTKAQASARAAEEAKKLNLGEL</sequence>
<dbReference type="Gene3D" id="1.10.443.10">
    <property type="entry name" value="Intergrase catalytic core"/>
    <property type="match status" value="1"/>
</dbReference>
<evidence type="ECO:0000256" key="1">
    <source>
        <dbReference type="ARBA" id="ARBA00008857"/>
    </source>
</evidence>
<keyword evidence="2" id="KW-0229">DNA integration</keyword>
<dbReference type="GO" id="GO:0003677">
    <property type="term" value="F:DNA binding"/>
    <property type="evidence" value="ECO:0007669"/>
    <property type="project" value="UniProtKB-UniRule"/>
</dbReference>
<dbReference type="InterPro" id="IPR010998">
    <property type="entry name" value="Integrase_recombinase_N"/>
</dbReference>
<dbReference type="RefSeq" id="WP_091727643.1">
    <property type="nucleotide sequence ID" value="NZ_LT629757.1"/>
</dbReference>
<feature type="domain" description="Tyr recombinase" evidence="6">
    <location>
        <begin position="109"/>
        <end position="298"/>
    </location>
</feature>
<dbReference type="InterPro" id="IPR004107">
    <property type="entry name" value="Integrase_SAM-like_N"/>
</dbReference>
<evidence type="ECO:0000256" key="2">
    <source>
        <dbReference type="ARBA" id="ARBA00022908"/>
    </source>
</evidence>
<evidence type="ECO:0000259" key="7">
    <source>
        <dbReference type="PROSITE" id="PS51900"/>
    </source>
</evidence>
<gene>
    <name evidence="8" type="ORF">SAMN04488570_1383</name>
</gene>
<proteinExistence type="inferred from homology"/>
<dbReference type="InterPro" id="IPR050090">
    <property type="entry name" value="Tyrosine_recombinase_XerCD"/>
</dbReference>
<dbReference type="Pfam" id="PF00589">
    <property type="entry name" value="Phage_integrase"/>
    <property type="match status" value="1"/>
</dbReference>
<dbReference type="EMBL" id="LT629757">
    <property type="protein sequence ID" value="SDS21397.1"/>
    <property type="molecule type" value="Genomic_DNA"/>
</dbReference>
<dbReference type="AlphaFoldDB" id="A0A1H1QDN9"/>
<reference evidence="9" key="1">
    <citation type="submission" date="2016-10" db="EMBL/GenBank/DDBJ databases">
        <authorList>
            <person name="Varghese N."/>
            <person name="Submissions S."/>
        </authorList>
    </citation>
    <scope>NUCLEOTIDE SEQUENCE [LARGE SCALE GENOMIC DNA]</scope>
    <source>
        <strain evidence="9">DSM 22127</strain>
    </source>
</reference>
<name>A0A1H1QDN9_9ACTN</name>
<dbReference type="SUPFAM" id="SSF56349">
    <property type="entry name" value="DNA breaking-rejoining enzymes"/>
    <property type="match status" value="1"/>
</dbReference>
<dbReference type="Pfam" id="PF02899">
    <property type="entry name" value="Phage_int_SAM_1"/>
    <property type="match status" value="1"/>
</dbReference>
<comment type="similarity">
    <text evidence="1">Belongs to the 'phage' integrase family.</text>
</comment>
<dbReference type="InterPro" id="IPR002104">
    <property type="entry name" value="Integrase_catalytic"/>
</dbReference>
<dbReference type="InterPro" id="IPR011010">
    <property type="entry name" value="DNA_brk_join_enz"/>
</dbReference>
<evidence type="ECO:0000256" key="5">
    <source>
        <dbReference type="PROSITE-ProRule" id="PRU01248"/>
    </source>
</evidence>
<feature type="domain" description="Core-binding (CB)" evidence="7">
    <location>
        <begin position="6"/>
        <end position="88"/>
    </location>
</feature>
<evidence type="ECO:0000256" key="4">
    <source>
        <dbReference type="ARBA" id="ARBA00023172"/>
    </source>
</evidence>
<dbReference type="InterPro" id="IPR044068">
    <property type="entry name" value="CB"/>
</dbReference>
<dbReference type="PANTHER" id="PTHR30349">
    <property type="entry name" value="PHAGE INTEGRASE-RELATED"/>
    <property type="match status" value="1"/>
</dbReference>
<dbReference type="GO" id="GO:0015074">
    <property type="term" value="P:DNA integration"/>
    <property type="evidence" value="ECO:0007669"/>
    <property type="project" value="UniProtKB-KW"/>
</dbReference>
<dbReference type="CDD" id="cd00397">
    <property type="entry name" value="DNA_BRE_C"/>
    <property type="match status" value="1"/>
</dbReference>
<dbReference type="PANTHER" id="PTHR30349:SF41">
    <property type="entry name" value="INTEGRASE_RECOMBINASE PROTEIN MJ0367-RELATED"/>
    <property type="match status" value="1"/>
</dbReference>
<evidence type="ECO:0000313" key="9">
    <source>
        <dbReference type="Proteomes" id="UP000198859"/>
    </source>
</evidence>
<keyword evidence="9" id="KW-1185">Reference proteome</keyword>
<dbReference type="PROSITE" id="PS51898">
    <property type="entry name" value="TYR_RECOMBINASE"/>
    <property type="match status" value="1"/>
</dbReference>
<keyword evidence="4" id="KW-0233">DNA recombination</keyword>
<keyword evidence="3 5" id="KW-0238">DNA-binding</keyword>
<dbReference type="STRING" id="642780.SAMN04488570_1383"/>
<organism evidence="8 9">
    <name type="scientific">Nocardioides scoriae</name>
    <dbReference type="NCBI Taxonomy" id="642780"/>
    <lineage>
        <taxon>Bacteria</taxon>
        <taxon>Bacillati</taxon>
        <taxon>Actinomycetota</taxon>
        <taxon>Actinomycetes</taxon>
        <taxon>Propionibacteriales</taxon>
        <taxon>Nocardioidaceae</taxon>
        <taxon>Nocardioides</taxon>
    </lineage>
</organism>
<dbReference type="GO" id="GO:0006310">
    <property type="term" value="P:DNA recombination"/>
    <property type="evidence" value="ECO:0007669"/>
    <property type="project" value="UniProtKB-KW"/>
</dbReference>
<dbReference type="OrthoDB" id="148546at2"/>
<dbReference type="Proteomes" id="UP000198859">
    <property type="component" value="Chromosome I"/>
</dbReference>